<reference evidence="4" key="1">
    <citation type="submission" date="2019-10" db="EMBL/GenBank/DDBJ databases">
        <authorList>
            <person name="Zhang R."/>
            <person name="Pan Y."/>
            <person name="Wang J."/>
            <person name="Ma R."/>
            <person name="Yu S."/>
        </authorList>
    </citation>
    <scope>NUCLEOTIDE SEQUENCE</scope>
    <source>
        <strain evidence="4">LA-IB0</strain>
        <tissue evidence="4">Leaf</tissue>
    </source>
</reference>
<evidence type="ECO:0000259" key="3">
    <source>
        <dbReference type="SMART" id="SM00856"/>
    </source>
</evidence>
<keyword evidence="5" id="KW-1185">Reference proteome</keyword>
<keyword evidence="2" id="KW-0472">Membrane</keyword>
<feature type="transmembrane region" description="Helical" evidence="2">
    <location>
        <begin position="122"/>
        <end position="145"/>
    </location>
</feature>
<dbReference type="GO" id="GO:0004857">
    <property type="term" value="F:enzyme inhibitor activity"/>
    <property type="evidence" value="ECO:0007669"/>
    <property type="project" value="InterPro"/>
</dbReference>
<dbReference type="PANTHER" id="PTHR34188">
    <property type="entry name" value="OS01G0299500 PROTEIN"/>
    <property type="match status" value="1"/>
</dbReference>
<dbReference type="Pfam" id="PF04043">
    <property type="entry name" value="PMEI"/>
    <property type="match status" value="1"/>
</dbReference>
<dbReference type="NCBIfam" id="TIGR01614">
    <property type="entry name" value="PME_inhib"/>
    <property type="match status" value="1"/>
</dbReference>
<protein>
    <recommendedName>
        <fullName evidence="3">Pectinesterase inhibitor domain-containing protein</fullName>
    </recommendedName>
</protein>
<evidence type="ECO:0000313" key="4">
    <source>
        <dbReference type="EMBL" id="KAG8370553.1"/>
    </source>
</evidence>
<accession>A0AAV6WUD4</accession>
<proteinExistence type="predicted"/>
<evidence type="ECO:0000256" key="2">
    <source>
        <dbReference type="SAM" id="Phobius"/>
    </source>
</evidence>
<keyword evidence="2" id="KW-1133">Transmembrane helix</keyword>
<name>A0AAV6WUD4_9LAMI</name>
<dbReference type="Proteomes" id="UP000826271">
    <property type="component" value="Unassembled WGS sequence"/>
</dbReference>
<dbReference type="SMART" id="SM00856">
    <property type="entry name" value="PMEI"/>
    <property type="match status" value="1"/>
</dbReference>
<dbReference type="EMBL" id="WHWC01000014">
    <property type="protein sequence ID" value="KAG8370553.1"/>
    <property type="molecule type" value="Genomic_DNA"/>
</dbReference>
<organism evidence="4 5">
    <name type="scientific">Buddleja alternifolia</name>
    <dbReference type="NCBI Taxonomy" id="168488"/>
    <lineage>
        <taxon>Eukaryota</taxon>
        <taxon>Viridiplantae</taxon>
        <taxon>Streptophyta</taxon>
        <taxon>Embryophyta</taxon>
        <taxon>Tracheophyta</taxon>
        <taxon>Spermatophyta</taxon>
        <taxon>Magnoliopsida</taxon>
        <taxon>eudicotyledons</taxon>
        <taxon>Gunneridae</taxon>
        <taxon>Pentapetalae</taxon>
        <taxon>asterids</taxon>
        <taxon>lamiids</taxon>
        <taxon>Lamiales</taxon>
        <taxon>Scrophulariaceae</taxon>
        <taxon>Buddlejeae</taxon>
        <taxon>Buddleja</taxon>
    </lineage>
</organism>
<dbReference type="InterPro" id="IPR035513">
    <property type="entry name" value="Invertase/methylesterase_inhib"/>
</dbReference>
<feature type="domain" description="Pectinesterase inhibitor" evidence="3">
    <location>
        <begin position="186"/>
        <end position="327"/>
    </location>
</feature>
<keyword evidence="2" id="KW-0812">Transmembrane</keyword>
<dbReference type="InterPro" id="IPR006501">
    <property type="entry name" value="Pectinesterase_inhib_dom"/>
</dbReference>
<dbReference type="SUPFAM" id="SSF101148">
    <property type="entry name" value="Plant invertase/pectin methylesterase inhibitor"/>
    <property type="match status" value="1"/>
</dbReference>
<dbReference type="PANTHER" id="PTHR34188:SF5">
    <property type="entry name" value="OS05G0131900 PROTEIN"/>
    <property type="match status" value="1"/>
</dbReference>
<dbReference type="AlphaFoldDB" id="A0AAV6WUD4"/>
<evidence type="ECO:0000256" key="1">
    <source>
        <dbReference type="SAM" id="MobiDB-lite"/>
    </source>
</evidence>
<dbReference type="Gene3D" id="1.20.140.40">
    <property type="entry name" value="Invertase/pectin methylesterase inhibitor family protein"/>
    <property type="match status" value="1"/>
</dbReference>
<evidence type="ECO:0000313" key="5">
    <source>
        <dbReference type="Proteomes" id="UP000826271"/>
    </source>
</evidence>
<feature type="region of interest" description="Disordered" evidence="1">
    <location>
        <begin position="37"/>
        <end position="84"/>
    </location>
</feature>
<gene>
    <name evidence="4" type="ORF">BUALT_Bualt14G0129100</name>
</gene>
<sequence length="332" mass="36165">MDSSVPIKKTDTIIDIESCLVIPVLSDDTVGNIDTLVKSENKSNNPKNVGELSPETNHKNEKCKSLSAKKPPKPPRPPRGLSLDAADQKLIKELSELAMIKRARIERMKALKKMKAAKGSTVSGSSSGNFIAMLFTFLFCIVIIFQGCHFSGFSQSNSPAIGILSSPESNGVKAASGSRIFASVPRGSVFINSTCAKTRYDDICRFIFGDFDKSTTVRELVETAVLKTDGIVGFMLLGKLPNSKNETKDPILLKEYDFCIKQYDEAYNVDIPSAKSSLNGSDYGKAAASLYHVGEDADTCNNGFKDINPISVNNLHVRQFAYVTGDLVKMLK</sequence>
<comment type="caution">
    <text evidence="4">The sequence shown here is derived from an EMBL/GenBank/DDBJ whole genome shotgun (WGS) entry which is preliminary data.</text>
</comment>